<dbReference type="Pfam" id="PF01381">
    <property type="entry name" value="HTH_3"/>
    <property type="match status" value="1"/>
</dbReference>
<protein>
    <recommendedName>
        <fullName evidence="2">HTH cro/C1-type domain-containing protein</fullName>
    </recommendedName>
</protein>
<dbReference type="Gene3D" id="1.10.260.40">
    <property type="entry name" value="lambda repressor-like DNA-binding domains"/>
    <property type="match status" value="1"/>
</dbReference>
<feature type="transmembrane region" description="Helical" evidence="1">
    <location>
        <begin position="169"/>
        <end position="187"/>
    </location>
</feature>
<dbReference type="PROSITE" id="PS50943">
    <property type="entry name" value="HTH_CROC1"/>
    <property type="match status" value="1"/>
</dbReference>
<evidence type="ECO:0000313" key="4">
    <source>
        <dbReference type="Proteomes" id="UP000291338"/>
    </source>
</evidence>
<keyword evidence="1" id="KW-1133">Transmembrane helix</keyword>
<dbReference type="Proteomes" id="UP000291338">
    <property type="component" value="Unassembled WGS sequence"/>
</dbReference>
<organism evidence="3 4">
    <name type="scientific">Pseudoalteromonas phenolica</name>
    <dbReference type="NCBI Taxonomy" id="161398"/>
    <lineage>
        <taxon>Bacteria</taxon>
        <taxon>Pseudomonadati</taxon>
        <taxon>Pseudomonadota</taxon>
        <taxon>Gammaproteobacteria</taxon>
        <taxon>Alteromonadales</taxon>
        <taxon>Pseudoalteromonadaceae</taxon>
        <taxon>Pseudoalteromonas</taxon>
    </lineage>
</organism>
<evidence type="ECO:0000313" key="3">
    <source>
        <dbReference type="EMBL" id="RZQ51685.1"/>
    </source>
</evidence>
<dbReference type="RefSeq" id="WP_130256948.1">
    <property type="nucleotide sequence ID" value="NZ_PPSX01000085.1"/>
</dbReference>
<dbReference type="CDD" id="cd00093">
    <property type="entry name" value="HTH_XRE"/>
    <property type="match status" value="1"/>
</dbReference>
<dbReference type="EMBL" id="PPSX01000085">
    <property type="protein sequence ID" value="RZQ51685.1"/>
    <property type="molecule type" value="Genomic_DNA"/>
</dbReference>
<feature type="domain" description="HTH cro/C1-type" evidence="2">
    <location>
        <begin position="12"/>
        <end position="65"/>
    </location>
</feature>
<accession>A0A4Q7IJB7</accession>
<feature type="transmembrane region" description="Helical" evidence="1">
    <location>
        <begin position="106"/>
        <end position="126"/>
    </location>
</feature>
<dbReference type="InterPro" id="IPR001387">
    <property type="entry name" value="Cro/C1-type_HTH"/>
</dbReference>
<dbReference type="SMART" id="SM00530">
    <property type="entry name" value="HTH_XRE"/>
    <property type="match status" value="1"/>
</dbReference>
<sequence>MNNQVNISKEKIRQLRISKGWPQEQLALASGLSVRTVQRVESEGAASLNTAMSLAATFEVDVSELQHTCRTETSRKQKPQYGLYIGLVILTLSLATQPLQLPDDPYSTYMSFMSYFLAGLGILIMTPSVISAFKQKQFFALVLASMGTPLNTILVVGVSYLTLGLGKPMWELFALGLGGACLLLMSLKEFNKSK</sequence>
<dbReference type="InterPro" id="IPR010982">
    <property type="entry name" value="Lambda_DNA-bd_dom_sf"/>
</dbReference>
<feature type="transmembrane region" description="Helical" evidence="1">
    <location>
        <begin position="81"/>
        <end position="100"/>
    </location>
</feature>
<dbReference type="SUPFAM" id="SSF47413">
    <property type="entry name" value="lambda repressor-like DNA-binding domains"/>
    <property type="match status" value="1"/>
</dbReference>
<gene>
    <name evidence="3" type="ORF">C1E23_18340</name>
</gene>
<dbReference type="AlphaFoldDB" id="A0A4Q7IJB7"/>
<comment type="caution">
    <text evidence="3">The sequence shown here is derived from an EMBL/GenBank/DDBJ whole genome shotgun (WGS) entry which is preliminary data.</text>
</comment>
<evidence type="ECO:0000256" key="1">
    <source>
        <dbReference type="SAM" id="Phobius"/>
    </source>
</evidence>
<dbReference type="GO" id="GO:0003677">
    <property type="term" value="F:DNA binding"/>
    <property type="evidence" value="ECO:0007669"/>
    <property type="project" value="InterPro"/>
</dbReference>
<keyword evidence="1" id="KW-0812">Transmembrane</keyword>
<name>A0A4Q7IJB7_9GAMM</name>
<evidence type="ECO:0000259" key="2">
    <source>
        <dbReference type="PROSITE" id="PS50943"/>
    </source>
</evidence>
<proteinExistence type="predicted"/>
<feature type="transmembrane region" description="Helical" evidence="1">
    <location>
        <begin position="138"/>
        <end position="163"/>
    </location>
</feature>
<reference evidence="3 4" key="1">
    <citation type="submission" date="2018-01" db="EMBL/GenBank/DDBJ databases">
        <title>Co-occurrence of chitin degradation, pigmentation and bioactivity in marine Pseudoalteromonas.</title>
        <authorList>
            <person name="Paulsen S."/>
            <person name="Gram L."/>
            <person name="Machado H."/>
        </authorList>
    </citation>
    <scope>NUCLEOTIDE SEQUENCE [LARGE SCALE GENOMIC DNA]</scope>
    <source>
        <strain evidence="3 4">S3898</strain>
    </source>
</reference>
<keyword evidence="1" id="KW-0472">Membrane</keyword>